<dbReference type="Pfam" id="PF04176">
    <property type="entry name" value="TIP41"/>
    <property type="match status" value="1"/>
</dbReference>
<dbReference type="Proteomes" id="UP001439008">
    <property type="component" value="Unassembled WGS sequence"/>
</dbReference>
<evidence type="ECO:0000256" key="1">
    <source>
        <dbReference type="ARBA" id="ARBA00006658"/>
    </source>
</evidence>
<evidence type="ECO:0000313" key="3">
    <source>
        <dbReference type="Proteomes" id="UP001439008"/>
    </source>
</evidence>
<keyword evidence="3" id="KW-1185">Reference proteome</keyword>
<evidence type="ECO:0008006" key="4">
    <source>
        <dbReference type="Google" id="ProtNLM"/>
    </source>
</evidence>
<dbReference type="EMBL" id="JBDODL010000436">
    <property type="protein sequence ID" value="MES1919893.1"/>
    <property type="molecule type" value="Genomic_DNA"/>
</dbReference>
<dbReference type="PANTHER" id="PTHR21021">
    <property type="entry name" value="GAF/PUTATIVE CYTOSKELETAL PROTEIN"/>
    <property type="match status" value="1"/>
</dbReference>
<dbReference type="PANTHER" id="PTHR21021:SF16">
    <property type="entry name" value="TIP41-LIKE PROTEIN"/>
    <property type="match status" value="1"/>
</dbReference>
<proteinExistence type="inferred from homology"/>
<organism evidence="2 3">
    <name type="scientific">Bonamia ostreae</name>
    <dbReference type="NCBI Taxonomy" id="126728"/>
    <lineage>
        <taxon>Eukaryota</taxon>
        <taxon>Sar</taxon>
        <taxon>Rhizaria</taxon>
        <taxon>Endomyxa</taxon>
        <taxon>Ascetosporea</taxon>
        <taxon>Haplosporida</taxon>
        <taxon>Bonamia</taxon>
    </lineage>
</organism>
<dbReference type="InterPro" id="IPR051330">
    <property type="entry name" value="Phosphatase_reg/MetRdx"/>
</dbReference>
<sequence>MATANSFIHKNWEFKDNKAPISSETTKDQILDKENIASLPEMFFGDNYVQLTHDSNFIIRFDPLDSIVCLKHVPKKEFAKVKYSKNFAASKFDVLDKNFDWTFSSPYKGTFKSMSNNKFVDCASLFVETADIIDIKLLEKRDKILWFSSVILFEDELHDNGISVMLTKTRVMDDFFLSLIKLFVRVDDVLFRVKETRIFHAFNTDYILREFIEKSETFEQLSSRGVSRLKAIRINPEDDEDFRIESRSIQKIKI</sequence>
<protein>
    <recommendedName>
        <fullName evidence="4">TIP41-like protein</fullName>
    </recommendedName>
</protein>
<reference evidence="2 3" key="1">
    <citation type="journal article" date="2024" name="BMC Biol.">
        <title>Comparative genomics of Ascetosporea gives new insight into the evolutionary basis for animal parasitism in Rhizaria.</title>
        <authorList>
            <person name="Hiltunen Thoren M."/>
            <person name="Onut-Brannstrom I."/>
            <person name="Alfjorden A."/>
            <person name="Peckova H."/>
            <person name="Swords F."/>
            <person name="Hooper C."/>
            <person name="Holzer A.S."/>
            <person name="Bass D."/>
            <person name="Burki F."/>
        </authorList>
    </citation>
    <scope>NUCLEOTIDE SEQUENCE [LARGE SCALE GENOMIC DNA]</scope>
    <source>
        <strain evidence="2">20-A016</strain>
    </source>
</reference>
<name>A0ABV2AJN5_9EUKA</name>
<comment type="similarity">
    <text evidence="1">Belongs to the TIP41 family.</text>
</comment>
<gene>
    <name evidence="2" type="ORF">MHBO_001644</name>
</gene>
<evidence type="ECO:0000313" key="2">
    <source>
        <dbReference type="EMBL" id="MES1919893.1"/>
    </source>
</evidence>
<dbReference type="InterPro" id="IPR007303">
    <property type="entry name" value="TIP41-like"/>
</dbReference>
<comment type="caution">
    <text evidence="2">The sequence shown here is derived from an EMBL/GenBank/DDBJ whole genome shotgun (WGS) entry which is preliminary data.</text>
</comment>
<accession>A0ABV2AJN5</accession>